<proteinExistence type="predicted"/>
<dbReference type="Gene3D" id="2.30.30.60">
    <property type="match status" value="1"/>
</dbReference>
<feature type="transmembrane region" description="Helical" evidence="6">
    <location>
        <begin position="240"/>
        <end position="265"/>
    </location>
</feature>
<dbReference type="InterPro" id="IPR010920">
    <property type="entry name" value="LSM_dom_sf"/>
</dbReference>
<gene>
    <name evidence="9" type="ORF">SAMN05660197_1684</name>
</gene>
<keyword evidence="3 6" id="KW-1133">Transmembrane helix</keyword>
<evidence type="ECO:0000256" key="1">
    <source>
        <dbReference type="ARBA" id="ARBA00004370"/>
    </source>
</evidence>
<dbReference type="GO" id="GO:0016020">
    <property type="term" value="C:membrane"/>
    <property type="evidence" value="ECO:0007669"/>
    <property type="project" value="UniProtKB-SubCell"/>
</dbReference>
<evidence type="ECO:0000259" key="8">
    <source>
        <dbReference type="Pfam" id="PF00924"/>
    </source>
</evidence>
<dbReference type="PANTHER" id="PTHR30566">
    <property type="entry name" value="YNAI-RELATED MECHANOSENSITIVE ION CHANNEL"/>
    <property type="match status" value="1"/>
</dbReference>
<dbReference type="Proteomes" id="UP000192602">
    <property type="component" value="Unassembled WGS sequence"/>
</dbReference>
<evidence type="ECO:0000256" key="5">
    <source>
        <dbReference type="SAM" id="Coils"/>
    </source>
</evidence>
<keyword evidence="4 6" id="KW-0472">Membrane</keyword>
<feature type="chain" id="PRO_5012822733" evidence="7">
    <location>
        <begin position="18"/>
        <end position="537"/>
    </location>
</feature>
<feature type="coiled-coil region" evidence="5">
    <location>
        <begin position="147"/>
        <end position="214"/>
    </location>
</feature>
<dbReference type="RefSeq" id="WP_084276149.1">
    <property type="nucleotide sequence ID" value="NZ_AP026671.1"/>
</dbReference>
<feature type="transmembrane region" description="Helical" evidence="6">
    <location>
        <begin position="277"/>
        <end position="295"/>
    </location>
</feature>
<evidence type="ECO:0000256" key="6">
    <source>
        <dbReference type="SAM" id="Phobius"/>
    </source>
</evidence>
<sequence length="537" mass="62654">MLKYLLLFLLQVHLLFAGQSVKHETNTTLQNEQVNQQEIADYEQKLKNLKSEFKENIWIKKYENYKTYFKIKKQLDVVEKQLKRAKRYRKKELIKELQSKKETLQNQLELLKEYQESPFLELLKPQEIPKAPVIKNPFNLITAFSYIKQLNSSKEYYKQKLKDMEAALELLIKKYEIIAKLAELTKNQKYINEKKELQKEIADFQDSLHIAKETLSVYTRKIEENILKITEEIKLQTEKAAYIAAIIIGLLLLSLILKWIIARYIQDNQRAYMANKIINFNLAILIILILLFAYIENVNYLVTILGFASAGIAIAMKDMFMSLLGWMVIVLGGSIHVGDRIKVTKEGRDFVGDVIDISLLRITILEDVTLTSYLHNIRSGRIIFIPNNYVFTDLIANYTHMGLKTVWDNINFNITFDSNHKKAAHIAKEVARKYAKGYTDIARKQLNKLRSTYHLKNTNVDVRVYTFAEEYGIRVSLWYMTNSYATLTLRSTISAEIIDTYLKEPDIILTYPAQKVLLTKEDFSAKTLPKNIKEEEV</sequence>
<keyword evidence="2 6" id="KW-0812">Transmembrane</keyword>
<dbReference type="PANTHER" id="PTHR30566:SF5">
    <property type="entry name" value="MECHANOSENSITIVE ION CHANNEL PROTEIN 1, MITOCHONDRIAL-RELATED"/>
    <property type="match status" value="1"/>
</dbReference>
<evidence type="ECO:0000256" key="3">
    <source>
        <dbReference type="ARBA" id="ARBA00022989"/>
    </source>
</evidence>
<dbReference type="SUPFAM" id="SSF50182">
    <property type="entry name" value="Sm-like ribonucleoproteins"/>
    <property type="match status" value="1"/>
</dbReference>
<accession>A0A1W1WUI9</accession>
<protein>
    <submittedName>
        <fullName evidence="9">Small-conductance mechanosensitive channel</fullName>
    </submittedName>
</protein>
<dbReference type="Pfam" id="PF00924">
    <property type="entry name" value="MS_channel_2nd"/>
    <property type="match status" value="1"/>
</dbReference>
<dbReference type="OrthoDB" id="5337452at2"/>
<feature type="domain" description="Mechanosensitive ion channel MscS" evidence="8">
    <location>
        <begin position="318"/>
        <end position="400"/>
    </location>
</feature>
<evidence type="ECO:0000313" key="9">
    <source>
        <dbReference type="EMBL" id="SMC09862.1"/>
    </source>
</evidence>
<evidence type="ECO:0000256" key="2">
    <source>
        <dbReference type="ARBA" id="ARBA00022692"/>
    </source>
</evidence>
<dbReference type="InterPro" id="IPR006685">
    <property type="entry name" value="MscS_channel_2nd"/>
</dbReference>
<keyword evidence="7" id="KW-0732">Signal</keyword>
<reference evidence="10" key="1">
    <citation type="submission" date="2017-04" db="EMBL/GenBank/DDBJ databases">
        <authorList>
            <person name="Varghese N."/>
            <person name="Submissions S."/>
        </authorList>
    </citation>
    <scope>NUCLEOTIDE SEQUENCE [LARGE SCALE GENOMIC DNA]</scope>
    <source>
        <strain evidence="10">DSM 16512</strain>
    </source>
</reference>
<organism evidence="9 10">
    <name type="scientific">Nitratiruptor tergarcus DSM 16512</name>
    <dbReference type="NCBI Taxonomy" id="1069081"/>
    <lineage>
        <taxon>Bacteria</taxon>
        <taxon>Pseudomonadati</taxon>
        <taxon>Campylobacterota</taxon>
        <taxon>Epsilonproteobacteria</taxon>
        <taxon>Nautiliales</taxon>
        <taxon>Nitratiruptoraceae</taxon>
        <taxon>Nitratiruptor</taxon>
    </lineage>
</organism>
<dbReference type="EMBL" id="FWWZ01000001">
    <property type="protein sequence ID" value="SMC09862.1"/>
    <property type="molecule type" value="Genomic_DNA"/>
</dbReference>
<evidence type="ECO:0000256" key="7">
    <source>
        <dbReference type="SAM" id="SignalP"/>
    </source>
</evidence>
<name>A0A1W1WUI9_9BACT</name>
<keyword evidence="10" id="KW-1185">Reference proteome</keyword>
<dbReference type="GO" id="GO:0008381">
    <property type="term" value="F:mechanosensitive monoatomic ion channel activity"/>
    <property type="evidence" value="ECO:0007669"/>
    <property type="project" value="UniProtKB-ARBA"/>
</dbReference>
<comment type="subcellular location">
    <subcellularLocation>
        <location evidence="1">Membrane</location>
    </subcellularLocation>
</comment>
<keyword evidence="5" id="KW-0175">Coiled coil</keyword>
<feature type="transmembrane region" description="Helical" evidence="6">
    <location>
        <begin position="301"/>
        <end position="332"/>
    </location>
</feature>
<feature type="signal peptide" evidence="7">
    <location>
        <begin position="1"/>
        <end position="17"/>
    </location>
</feature>
<dbReference type="STRING" id="1069081.SAMN05660197_1684"/>
<evidence type="ECO:0000256" key="4">
    <source>
        <dbReference type="ARBA" id="ARBA00023136"/>
    </source>
</evidence>
<evidence type="ECO:0000313" key="10">
    <source>
        <dbReference type="Proteomes" id="UP000192602"/>
    </source>
</evidence>
<dbReference type="AlphaFoldDB" id="A0A1W1WUI9"/>
<feature type="coiled-coil region" evidence="5">
    <location>
        <begin position="87"/>
        <end position="117"/>
    </location>
</feature>
<dbReference type="InterPro" id="IPR023408">
    <property type="entry name" value="MscS_beta-dom_sf"/>
</dbReference>